<dbReference type="STRING" id="43775.SAMN04489760_105140"/>
<dbReference type="EMBL" id="FOBS01000005">
    <property type="protein sequence ID" value="SEM15830.1"/>
    <property type="molecule type" value="Genomic_DNA"/>
</dbReference>
<gene>
    <name evidence="1" type="ORF">SAMN04489760_105140</name>
</gene>
<evidence type="ECO:0000313" key="1">
    <source>
        <dbReference type="EMBL" id="SEM15830.1"/>
    </source>
</evidence>
<dbReference type="SUPFAM" id="SSF55021">
    <property type="entry name" value="ACT-like"/>
    <property type="match status" value="1"/>
</dbReference>
<proteinExistence type="predicted"/>
<dbReference type="Gene3D" id="3.30.70.1150">
    <property type="entry name" value="ACT-like. Chain A, domain 2"/>
    <property type="match status" value="1"/>
</dbReference>
<dbReference type="InterPro" id="IPR023860">
    <property type="entry name" value="FeFe-hyd_TM1266"/>
</dbReference>
<dbReference type="Proteomes" id="UP000198744">
    <property type="component" value="Unassembled WGS sequence"/>
</dbReference>
<protein>
    <recommendedName>
        <fullName evidence="3">Iron-only hydrogenase system regulator</fullName>
    </recommendedName>
</protein>
<organism evidence="1 2">
    <name type="scientific">Syntrophus gentianae</name>
    <dbReference type="NCBI Taxonomy" id="43775"/>
    <lineage>
        <taxon>Bacteria</taxon>
        <taxon>Pseudomonadati</taxon>
        <taxon>Thermodesulfobacteriota</taxon>
        <taxon>Syntrophia</taxon>
        <taxon>Syntrophales</taxon>
        <taxon>Syntrophaceae</taxon>
        <taxon>Syntrophus</taxon>
    </lineage>
</organism>
<name>A0A1H7W2U7_9BACT</name>
<dbReference type="AlphaFoldDB" id="A0A1H7W2U7"/>
<dbReference type="RefSeq" id="WP_093882666.1">
    <property type="nucleotide sequence ID" value="NZ_FOBS01000005.1"/>
</dbReference>
<reference evidence="1 2" key="1">
    <citation type="submission" date="2016-10" db="EMBL/GenBank/DDBJ databases">
        <authorList>
            <person name="de Groot N.N."/>
        </authorList>
    </citation>
    <scope>NUCLEOTIDE SEQUENCE [LARGE SCALE GENOMIC DNA]</scope>
    <source>
        <strain evidence="1 2">DSM 8423</strain>
    </source>
</reference>
<dbReference type="InterPro" id="IPR045865">
    <property type="entry name" value="ACT-like_dom_sf"/>
</dbReference>
<accession>A0A1H7W2U7</accession>
<evidence type="ECO:0000313" key="2">
    <source>
        <dbReference type="Proteomes" id="UP000198744"/>
    </source>
</evidence>
<dbReference type="Pfam" id="PF21699">
    <property type="entry name" value="TM1266-like"/>
    <property type="match status" value="1"/>
</dbReference>
<keyword evidence="2" id="KW-1185">Reference proteome</keyword>
<dbReference type="OrthoDB" id="1121298at2"/>
<sequence length="85" mass="9370">MATRTVIGILVTNRVENAQQVQKVLTEYGCSIKTRLGLHEVDENMCSTSGLLILELFGEEKACGDLEGNLRAIQGLQVQKMVFES</sequence>
<dbReference type="InterPro" id="IPR027271">
    <property type="entry name" value="Acetolactate_synth/TF_NikR_C"/>
</dbReference>
<evidence type="ECO:0008006" key="3">
    <source>
        <dbReference type="Google" id="ProtNLM"/>
    </source>
</evidence>